<comment type="caution">
    <text evidence="1">The sequence shown here is derived from an EMBL/GenBank/DDBJ whole genome shotgun (WGS) entry which is preliminary data.</text>
</comment>
<dbReference type="EMBL" id="VSRR010115678">
    <property type="protein sequence ID" value="MPC98809.1"/>
    <property type="molecule type" value="Genomic_DNA"/>
</dbReference>
<protein>
    <submittedName>
        <fullName evidence="1">Uncharacterized protein</fullName>
    </submittedName>
</protein>
<evidence type="ECO:0000313" key="2">
    <source>
        <dbReference type="Proteomes" id="UP000324222"/>
    </source>
</evidence>
<keyword evidence="2" id="KW-1185">Reference proteome</keyword>
<proteinExistence type="predicted"/>
<evidence type="ECO:0000313" key="1">
    <source>
        <dbReference type="EMBL" id="MPC98809.1"/>
    </source>
</evidence>
<gene>
    <name evidence="1" type="ORF">E2C01_094192</name>
</gene>
<reference evidence="1 2" key="1">
    <citation type="submission" date="2019-05" db="EMBL/GenBank/DDBJ databases">
        <title>Another draft genome of Portunus trituberculatus and its Hox gene families provides insights of decapod evolution.</title>
        <authorList>
            <person name="Jeong J.-H."/>
            <person name="Song I."/>
            <person name="Kim S."/>
            <person name="Choi T."/>
            <person name="Kim D."/>
            <person name="Ryu S."/>
            <person name="Kim W."/>
        </authorList>
    </citation>
    <scope>NUCLEOTIDE SEQUENCE [LARGE SCALE GENOMIC DNA]</scope>
    <source>
        <tissue evidence="1">Muscle</tissue>
    </source>
</reference>
<accession>A0A5B7JVI1</accession>
<organism evidence="1 2">
    <name type="scientific">Portunus trituberculatus</name>
    <name type="common">Swimming crab</name>
    <name type="synonym">Neptunus trituberculatus</name>
    <dbReference type="NCBI Taxonomy" id="210409"/>
    <lineage>
        <taxon>Eukaryota</taxon>
        <taxon>Metazoa</taxon>
        <taxon>Ecdysozoa</taxon>
        <taxon>Arthropoda</taxon>
        <taxon>Crustacea</taxon>
        <taxon>Multicrustacea</taxon>
        <taxon>Malacostraca</taxon>
        <taxon>Eumalacostraca</taxon>
        <taxon>Eucarida</taxon>
        <taxon>Decapoda</taxon>
        <taxon>Pleocyemata</taxon>
        <taxon>Brachyura</taxon>
        <taxon>Eubrachyura</taxon>
        <taxon>Portunoidea</taxon>
        <taxon>Portunidae</taxon>
        <taxon>Portuninae</taxon>
        <taxon>Portunus</taxon>
    </lineage>
</organism>
<dbReference type="Proteomes" id="UP000324222">
    <property type="component" value="Unassembled WGS sequence"/>
</dbReference>
<sequence>MQSHHHTPRWF</sequence>
<name>A0A5B7JVI1_PORTR</name>